<evidence type="ECO:0000313" key="1">
    <source>
        <dbReference type="EMBL" id="ASU22412.1"/>
    </source>
</evidence>
<sequence>MADTVVKPTIDGRLTTREVTDTFKSFISQADKAVEQFLTEHSKDEDGNVLNLSASDSLQLQKLMSDQSIAAQTATTTLKSVKDSIIASARNI</sequence>
<organism evidence="1 2">
    <name type="scientific">Vibrio qinghaiensis</name>
    <dbReference type="NCBI Taxonomy" id="2025808"/>
    <lineage>
        <taxon>Bacteria</taxon>
        <taxon>Pseudomonadati</taxon>
        <taxon>Pseudomonadota</taxon>
        <taxon>Gammaproteobacteria</taxon>
        <taxon>Vibrionales</taxon>
        <taxon>Vibrionaceae</taxon>
        <taxon>Vibrio</taxon>
    </lineage>
</organism>
<protein>
    <submittedName>
        <fullName evidence="1">Uncharacterized protein</fullName>
    </submittedName>
</protein>
<dbReference type="Proteomes" id="UP000215148">
    <property type="component" value="Chromosome 1"/>
</dbReference>
<dbReference type="RefSeq" id="WP_094500171.1">
    <property type="nucleotide sequence ID" value="NZ_CAWNHI010000001.1"/>
</dbReference>
<reference evidence="1 2" key="1">
    <citation type="submission" date="2017-08" db="EMBL/GenBank/DDBJ databases">
        <title>The Vibrio qinghaiensis sp.-Q67 is a luminous bacteria isolated firstly from Qinghai lake, Qinghai province, China, which has been proved to be very sensitive to detect environmental and food pollutants. Therefore, complete genome analysis of V. qinghaiensis sp.-Q67 highlights the potential application of this strain on detection of hazards in the contaminated environments.</title>
        <authorList>
            <person name="Gong L."/>
        </authorList>
    </citation>
    <scope>NUCLEOTIDE SEQUENCE [LARGE SCALE GENOMIC DNA]</scope>
    <source>
        <strain evidence="1 2">Q67</strain>
    </source>
</reference>
<dbReference type="EMBL" id="CP022741">
    <property type="protein sequence ID" value="ASU22412.1"/>
    <property type="molecule type" value="Genomic_DNA"/>
</dbReference>
<dbReference type="KEGG" id="vqi:CCZ37_07325"/>
<gene>
    <name evidence="1" type="ORF">CCZ37_07325</name>
</gene>
<accession>A0A223MXY0</accession>
<name>A0A223MXY0_9VIBR</name>
<proteinExistence type="predicted"/>
<evidence type="ECO:0000313" key="2">
    <source>
        <dbReference type="Proteomes" id="UP000215148"/>
    </source>
</evidence>
<dbReference type="AlphaFoldDB" id="A0A223MXY0"/>
<keyword evidence="2" id="KW-1185">Reference proteome</keyword>